<reference evidence="5" key="2">
    <citation type="submission" date="2023-02" db="EMBL/GenBank/DDBJ databases">
        <authorList>
            <person name="Sun Q."/>
            <person name="Mori K."/>
        </authorList>
    </citation>
    <scope>NUCLEOTIDE SEQUENCE</scope>
    <source>
        <strain evidence="5">NBRC 112290</strain>
    </source>
</reference>
<feature type="domain" description="CBM6" evidence="2">
    <location>
        <begin position="630"/>
        <end position="758"/>
    </location>
</feature>
<dbReference type="InterPro" id="IPR011658">
    <property type="entry name" value="PA14_dom"/>
</dbReference>
<dbReference type="PANTHER" id="PTHR33546">
    <property type="entry name" value="LARGE, MULTIFUNCTIONAL SECRETED PROTEIN-RELATED"/>
    <property type="match status" value="1"/>
</dbReference>
<sequence length="1583" mass="169481">MPPGMNALCTLRGGTTPNVDKLVPQIDLTTNDDFGLGDNFLTHARANLTVAEGGAYEFRITSDDGSRLTIGDEVVLDNDGPQDTTSVEGTVQLEAGVHDLFVEHFDGTNNQRLLLEWRPPGAASFAVVPSSVLSTEADVVRVTAPGTKYCEGAEDTAGDGLQLDSVNPNYTLTDLRPADFEPKVSGLAFDDADRLLVSTTGSVSSGGWVPDAEPGEVFALDNVLGETSAAEVEYTKIASDLFNPMGIAYVDGKLYASERDGLTELSDLDGDGFYEDHRTFATWPDGGNFHEFAFGLIHDEENFYVNLSVAINNGGASTNPQPAADRGTTLRIDRETGEVEYVAGGLRTPNGIGFGPENEIFAMDNQGDWLPSSKLVHVKDGRFFNHYTNPAGRFDDQPVTPPALWLPQNDISNSPSTPITLEAGPFAGQMLFGDVTYGGLQRAFLEEVDGEYQGAAFRHTAGLEVGANRVITGPDGALYVGGTGEGGNWGESGKLRYGLQKLTPVNADTFDMTSVSVVEGGFEITYTEPISTETAESIADAYRATQWRYVPTAGYGGPKVDETGLVVSDAVVSEDRTKVTLQLDGLEPGHVVHLRSPRPFESESGKELWSTEAWYTLNSLPGYEAPADRGWYEAEYAALRGNAGLDTEHNGYSGAGFVDNFGDVGTGVTFTVNAEEAGTQPLHLRYANGPNPFVGDKDVSLYVNGERIGPWTLPPTGAWNQWGTATTEVALEAGANAVSIRHDEGDDGHVNLDLLQVGDGGDICLPAETEDGYRSLFDGTLATFADWNMAGPGSFGRQADCSLRTSGGMGLLWHGEELGEYSLKLDWKLTKDDNGGIFVGFPDPGTDPWVAVNQGYEIQIDATDEDDRTTGAIYTFQGADLAAVEASLNPVGEWNAYEIVVQDQTIQVYLNGTQVNDFTSTDPARDLAQGFIGMQNHGAGEAVNYRNVRVMDLEDAVTVTAEPVTFTDEDGTEADTFTVPAVEGVEYLVDGDVVAAGTYPGAGTVTVTARALAGFVLAGETEWSYTFDATTPEPEPVLIPAEQVSMGMFSLSAWANQDGLPVVLDRLETIGFENIEPFGGTLRGFSAEQFRAMADSYGLDVPSSHYDVGEATFANTLAYVKTLGQRYVGSGGFAAPGIGSLENTLTTADTMDRLGALSVANGTGKFFGHNHAGEFTTMYEYNGEMTSAWEILVAETDPELVTFQVDVAWATHAGIDVPELLEEHGDRIDLLHIKDATGLVTQPRPTFVNLGEGDVPLQEILAEAVEQDVDLYVMEYDGSPANDSFSAEGFEYLTGLEAGEANPTPEPYTVTPAAVTATDVAGTTGDTYTVPSSAGVQYLVGDAVVAAGTYPATGTVTVTARAATGYALAQGATAEWTFTFDAAGDFVDVPEGMLFFEDIQWMFENGISTGWETADGREYRPLQPIARDAMAAFLYRQANSPAFTAPTVSPFSDVATDNQFYKEIAWLADQDISTGWDNGDGTFSFRPLEPINRDAMAAFLYRMADSPEFEAPAVSPFTDLTPSTQFYSEITWLASEGITTGWLGNDGTAIYRPVNPINRDAMAAFLHRYDDAGFSNVGGSTDS</sequence>
<dbReference type="InterPro" id="IPR036237">
    <property type="entry name" value="Xyl_isomerase-like_sf"/>
</dbReference>
<dbReference type="Gene3D" id="3.20.20.150">
    <property type="entry name" value="Divalent-metal-dependent TIM barrel enzymes"/>
    <property type="match status" value="1"/>
</dbReference>
<dbReference type="SMART" id="SM00758">
    <property type="entry name" value="PA14"/>
    <property type="match status" value="1"/>
</dbReference>
<feature type="domain" description="SLH" evidence="3">
    <location>
        <begin position="1382"/>
        <end position="1446"/>
    </location>
</feature>
<dbReference type="InterPro" id="IPR010496">
    <property type="entry name" value="AL/BT2_dom"/>
</dbReference>
<evidence type="ECO:0000313" key="5">
    <source>
        <dbReference type="EMBL" id="GMA33332.1"/>
    </source>
</evidence>
<evidence type="ECO:0008006" key="7">
    <source>
        <dbReference type="Google" id="ProtNLM"/>
    </source>
</evidence>
<dbReference type="GO" id="GO:0016787">
    <property type="term" value="F:hydrolase activity"/>
    <property type="evidence" value="ECO:0007669"/>
    <property type="project" value="InterPro"/>
</dbReference>
<evidence type="ECO:0000256" key="1">
    <source>
        <dbReference type="ARBA" id="ARBA00023277"/>
    </source>
</evidence>
<evidence type="ECO:0000259" key="2">
    <source>
        <dbReference type="PROSITE" id="PS51175"/>
    </source>
</evidence>
<gene>
    <name evidence="5" type="ORF">GCM10025875_33240</name>
</gene>
<dbReference type="PANTHER" id="PTHR33546:SF1">
    <property type="entry name" value="LARGE, MULTIFUNCTIONAL SECRETED PROTEIN"/>
    <property type="match status" value="1"/>
</dbReference>
<dbReference type="InterPro" id="IPR037524">
    <property type="entry name" value="PA14/GLEYA"/>
</dbReference>
<dbReference type="CDD" id="cd04083">
    <property type="entry name" value="CBM35_Lmo2446-like"/>
    <property type="match status" value="1"/>
</dbReference>
<dbReference type="SUPFAM" id="SSF63829">
    <property type="entry name" value="Calcium-dependent phosphotriesterase"/>
    <property type="match status" value="1"/>
</dbReference>
<dbReference type="PROSITE" id="PS51272">
    <property type="entry name" value="SLH"/>
    <property type="match status" value="3"/>
</dbReference>
<dbReference type="SUPFAM" id="SSF51658">
    <property type="entry name" value="Xylose isomerase-like"/>
    <property type="match status" value="1"/>
</dbReference>
<dbReference type="PROSITE" id="PS51175">
    <property type="entry name" value="CBM6"/>
    <property type="match status" value="1"/>
</dbReference>
<dbReference type="Proteomes" id="UP001157161">
    <property type="component" value="Unassembled WGS sequence"/>
</dbReference>
<dbReference type="Gene3D" id="2.60.120.260">
    <property type="entry name" value="Galactose-binding domain-like"/>
    <property type="match status" value="1"/>
</dbReference>
<accession>A0AA37XHB2</accession>
<feature type="domain" description="SLH" evidence="3">
    <location>
        <begin position="1447"/>
        <end position="1514"/>
    </location>
</feature>
<dbReference type="Pfam" id="PF01261">
    <property type="entry name" value="AP_endonuc_2"/>
    <property type="match status" value="1"/>
</dbReference>
<evidence type="ECO:0000259" key="3">
    <source>
        <dbReference type="PROSITE" id="PS51272"/>
    </source>
</evidence>
<proteinExistence type="predicted"/>
<organism evidence="5 6">
    <name type="scientific">Litorihabitans aurantiacus</name>
    <dbReference type="NCBI Taxonomy" id="1930061"/>
    <lineage>
        <taxon>Bacteria</taxon>
        <taxon>Bacillati</taxon>
        <taxon>Actinomycetota</taxon>
        <taxon>Actinomycetes</taxon>
        <taxon>Micrococcales</taxon>
        <taxon>Beutenbergiaceae</taxon>
        <taxon>Litorihabitans</taxon>
    </lineage>
</organism>
<comment type="caution">
    <text evidence="5">The sequence shown here is derived from an EMBL/GenBank/DDBJ whole genome shotgun (WGS) entry which is preliminary data.</text>
</comment>
<dbReference type="Pfam" id="PF07691">
    <property type="entry name" value="PA14"/>
    <property type="match status" value="1"/>
</dbReference>
<dbReference type="Pfam" id="PF06439">
    <property type="entry name" value="3keto-disac_hyd"/>
    <property type="match status" value="1"/>
</dbReference>
<protein>
    <recommendedName>
        <fullName evidence="7">Sugar phosphate isomerase/epimerase</fullName>
    </recommendedName>
</protein>
<dbReference type="Gene3D" id="2.60.120.560">
    <property type="entry name" value="Exo-inulinase, domain 1"/>
    <property type="match status" value="1"/>
</dbReference>
<dbReference type="InterPro" id="IPR001119">
    <property type="entry name" value="SLH_dom"/>
</dbReference>
<evidence type="ECO:0000259" key="4">
    <source>
        <dbReference type="PROSITE" id="PS51820"/>
    </source>
</evidence>
<dbReference type="Pfam" id="PF00395">
    <property type="entry name" value="SLH"/>
    <property type="match status" value="2"/>
</dbReference>
<name>A0AA37XHB2_9MICO</name>
<dbReference type="EMBL" id="BSUM01000001">
    <property type="protein sequence ID" value="GMA33332.1"/>
    <property type="molecule type" value="Genomic_DNA"/>
</dbReference>
<dbReference type="Pfam" id="PF16990">
    <property type="entry name" value="CBM_35"/>
    <property type="match status" value="1"/>
</dbReference>
<dbReference type="SUPFAM" id="SSF56988">
    <property type="entry name" value="Anthrax protective antigen"/>
    <property type="match status" value="1"/>
</dbReference>
<evidence type="ECO:0000313" key="6">
    <source>
        <dbReference type="Proteomes" id="UP001157161"/>
    </source>
</evidence>
<dbReference type="SUPFAM" id="SSF49785">
    <property type="entry name" value="Galactose-binding domain-like"/>
    <property type="match status" value="1"/>
</dbReference>
<keyword evidence="6" id="KW-1185">Reference proteome</keyword>
<feature type="domain" description="PA14" evidence="4">
    <location>
        <begin position="1"/>
        <end position="132"/>
    </location>
</feature>
<dbReference type="InterPro" id="IPR013022">
    <property type="entry name" value="Xyl_isomerase-like_TIM-brl"/>
</dbReference>
<dbReference type="GO" id="GO:0030246">
    <property type="term" value="F:carbohydrate binding"/>
    <property type="evidence" value="ECO:0007669"/>
    <property type="project" value="InterPro"/>
</dbReference>
<dbReference type="InterPro" id="IPR008979">
    <property type="entry name" value="Galactose-bd-like_sf"/>
</dbReference>
<dbReference type="InterPro" id="IPR005084">
    <property type="entry name" value="CBM6"/>
</dbReference>
<keyword evidence="1" id="KW-0119">Carbohydrate metabolism</keyword>
<dbReference type="Gene3D" id="2.60.120.380">
    <property type="match status" value="1"/>
</dbReference>
<dbReference type="PROSITE" id="PS51820">
    <property type="entry name" value="PA14"/>
    <property type="match status" value="1"/>
</dbReference>
<feature type="domain" description="SLH" evidence="3">
    <location>
        <begin position="1515"/>
        <end position="1580"/>
    </location>
</feature>
<reference evidence="5" key="1">
    <citation type="journal article" date="2014" name="Int. J. Syst. Evol. Microbiol.">
        <title>Complete genome sequence of Corynebacterium casei LMG S-19264T (=DSM 44701T), isolated from a smear-ripened cheese.</title>
        <authorList>
            <consortium name="US DOE Joint Genome Institute (JGI-PGF)"/>
            <person name="Walter F."/>
            <person name="Albersmeier A."/>
            <person name="Kalinowski J."/>
            <person name="Ruckert C."/>
        </authorList>
    </citation>
    <scope>NUCLEOTIDE SEQUENCE</scope>
    <source>
        <strain evidence="5">NBRC 112290</strain>
    </source>
</reference>